<accession>A0ABU4G921</accession>
<name>A0ABU4G921_9BACL</name>
<dbReference type="Pfam" id="PF01546">
    <property type="entry name" value="Peptidase_M20"/>
    <property type="match status" value="1"/>
</dbReference>
<gene>
    <name evidence="2" type="ORF">QT711_09795</name>
</gene>
<evidence type="ECO:0000313" key="3">
    <source>
        <dbReference type="Proteomes" id="UP001282284"/>
    </source>
</evidence>
<protein>
    <submittedName>
        <fullName evidence="2">M20 family metallopeptidase</fullName>
    </submittedName>
</protein>
<dbReference type="InterPro" id="IPR052030">
    <property type="entry name" value="Peptidase_M20/M20A_hydrolases"/>
</dbReference>
<dbReference type="Proteomes" id="UP001282284">
    <property type="component" value="Unassembled WGS sequence"/>
</dbReference>
<dbReference type="NCBIfam" id="TIGR01891">
    <property type="entry name" value="amidohydrolases"/>
    <property type="match status" value="1"/>
</dbReference>
<dbReference type="PANTHER" id="PTHR30575:SF0">
    <property type="entry name" value="XAA-ARG DIPEPTIDASE"/>
    <property type="match status" value="1"/>
</dbReference>
<dbReference type="SUPFAM" id="SSF55031">
    <property type="entry name" value="Bacterial exopeptidase dimerisation domain"/>
    <property type="match status" value="1"/>
</dbReference>
<comment type="caution">
    <text evidence="2">The sequence shown here is derived from an EMBL/GenBank/DDBJ whole genome shotgun (WGS) entry which is preliminary data.</text>
</comment>
<dbReference type="InterPro" id="IPR036264">
    <property type="entry name" value="Bact_exopeptidase_dim_dom"/>
</dbReference>
<dbReference type="PANTHER" id="PTHR30575">
    <property type="entry name" value="PEPTIDASE M20"/>
    <property type="match status" value="1"/>
</dbReference>
<dbReference type="EMBL" id="JAUBDI010000008">
    <property type="protein sequence ID" value="MDW0113479.1"/>
    <property type="molecule type" value="Genomic_DNA"/>
</dbReference>
<organism evidence="2 3">
    <name type="scientific">Sporosarcina saromensis</name>
    <dbReference type="NCBI Taxonomy" id="359365"/>
    <lineage>
        <taxon>Bacteria</taxon>
        <taxon>Bacillati</taxon>
        <taxon>Bacillota</taxon>
        <taxon>Bacilli</taxon>
        <taxon>Bacillales</taxon>
        <taxon>Caryophanaceae</taxon>
        <taxon>Sporosarcina</taxon>
    </lineage>
</organism>
<dbReference type="Gene3D" id="3.30.70.360">
    <property type="match status" value="1"/>
</dbReference>
<dbReference type="CDD" id="cd05673">
    <property type="entry name" value="M20_Acy1L2_AbgB"/>
    <property type="match status" value="1"/>
</dbReference>
<proteinExistence type="predicted"/>
<keyword evidence="3" id="KW-1185">Reference proteome</keyword>
<dbReference type="SUPFAM" id="SSF53187">
    <property type="entry name" value="Zn-dependent exopeptidases"/>
    <property type="match status" value="1"/>
</dbReference>
<dbReference type="InterPro" id="IPR017145">
    <property type="entry name" value="Aminobenzoyl-glu_utiliz_pB"/>
</dbReference>
<evidence type="ECO:0000313" key="2">
    <source>
        <dbReference type="EMBL" id="MDW0113479.1"/>
    </source>
</evidence>
<dbReference type="InterPro" id="IPR017439">
    <property type="entry name" value="Amidohydrolase"/>
</dbReference>
<sequence>MYTFIKDYMDNKADYFNEVSAYIFQHPETRFEEFESAKFLAEQCEKQGFTVERKLANIPTAFKATYGSGKPVIAFLGEYDALPELSQTPGTAKKELVEETPHFGHGCGHNLLGTGAFAAACATKAYLEANNLPGTVVFYGCPGEEGGSGKTFMVRDGAFEGVDAALTWHPSPGNSIMSRPTLANYQVAFRFKGISAHAANSPHLGRSALDAVELMNVGVNYLREHIIQDARVHYAVTDTGGLSPAVVQPQAEVLYLIRAPKNNQVEGIYKRICKIAEGAALMTETNVEIEFIKACSNYVPNRSLEQILHKNLKEVGAGEVSAEEEAYAKQIWETFSSDEQEFYLDVMSGFGYIGDGSEFKGKYLNDQISDYVPSEEIFYGSTDVADVSWVLPTAQLTAATSTLGTALHTWQMTAQGLSDFAHRGMIRAASAMALTGIDLLTSSEKLAQVREEHAQFEHQNPYNPPIPKDVSPSTLGGKRIY</sequence>
<dbReference type="InterPro" id="IPR002933">
    <property type="entry name" value="Peptidase_M20"/>
</dbReference>
<dbReference type="RefSeq" id="WP_317943849.1">
    <property type="nucleotide sequence ID" value="NZ_JAUBDI010000008.1"/>
</dbReference>
<dbReference type="Gene3D" id="3.40.630.10">
    <property type="entry name" value="Zn peptidases"/>
    <property type="match status" value="1"/>
</dbReference>
<reference evidence="2 3" key="1">
    <citation type="submission" date="2023-06" db="EMBL/GenBank/DDBJ databases">
        <title>Sporosarcina sp. nov., isolated from Korean traditional fermented seafood 'Jeotgal'.</title>
        <authorList>
            <person name="Yang A.I."/>
            <person name="Shin N.-R."/>
        </authorList>
    </citation>
    <scope>NUCLEOTIDE SEQUENCE [LARGE SCALE GENOMIC DNA]</scope>
    <source>
        <strain evidence="2 3">KCTC13119</strain>
    </source>
</reference>
<evidence type="ECO:0000256" key="1">
    <source>
        <dbReference type="SAM" id="MobiDB-lite"/>
    </source>
</evidence>
<feature type="region of interest" description="Disordered" evidence="1">
    <location>
        <begin position="454"/>
        <end position="481"/>
    </location>
</feature>
<dbReference type="PIRSF" id="PIRSF037227">
    <property type="entry name" value="Aminobenzoyl-glu_utiliz_pB"/>
    <property type="match status" value="1"/>
</dbReference>